<feature type="domain" description="TSP C-terminal" evidence="8">
    <location>
        <begin position="1"/>
        <end position="30"/>
    </location>
</feature>
<dbReference type="Proteomes" id="UP000289886">
    <property type="component" value="Unassembled WGS sequence"/>
</dbReference>
<sequence>MRGGRLGVFCFSQENIIWSNLRYRCNAAVVSKALSTLEQKKIDNRVQKRFTLKPSPRDNCRYTPNSGQEDADNDGIGDQCDEDADGDGIKNVEDNCRLVPNKDQQNSDTDSFGDACDNCPNVPNIDQRDTDSSGQGDACDNDIDGDGIPNVLDNCAKVPNPMQTDRDGDGVGDACDSCPEISNPTQVRAAQHPSKHLQAS</sequence>
<keyword evidence="10" id="KW-1185">Reference proteome</keyword>
<reference evidence="9 10" key="1">
    <citation type="submission" date="2019-01" db="EMBL/GenBank/DDBJ databases">
        <title>Draft Genome and Complete Hox-Cluster Characterization of the Sterlet Sturgeon (Acipenser ruthenus).</title>
        <authorList>
            <person name="Wei Q."/>
        </authorList>
    </citation>
    <scope>NUCLEOTIDE SEQUENCE [LARGE SCALE GENOMIC DNA]</scope>
    <source>
        <strain evidence="9">WHYD16114868_AA</strain>
        <tissue evidence="9">Blood</tissue>
    </source>
</reference>
<feature type="region of interest" description="Disordered" evidence="7">
    <location>
        <begin position="157"/>
        <end position="200"/>
    </location>
</feature>
<dbReference type="InterPro" id="IPR008859">
    <property type="entry name" value="Thrombospondin_C"/>
</dbReference>
<dbReference type="PANTHER" id="PTHR10199">
    <property type="entry name" value="THROMBOSPONDIN"/>
    <property type="match status" value="1"/>
</dbReference>
<evidence type="ECO:0000256" key="5">
    <source>
        <dbReference type="ARBA" id="ARBA00023180"/>
    </source>
</evidence>
<dbReference type="GO" id="GO:0005576">
    <property type="term" value="C:extracellular region"/>
    <property type="evidence" value="ECO:0007669"/>
    <property type="project" value="InterPro"/>
</dbReference>
<gene>
    <name evidence="9" type="ORF">EOD39_18940</name>
</gene>
<dbReference type="PROSITE" id="PS51234">
    <property type="entry name" value="TSP3"/>
    <property type="match status" value="2"/>
</dbReference>
<name>A0A444UZF5_ACIRT</name>
<evidence type="ECO:0000256" key="1">
    <source>
        <dbReference type="ARBA" id="ARBA00022536"/>
    </source>
</evidence>
<evidence type="ECO:0000256" key="4">
    <source>
        <dbReference type="ARBA" id="ARBA00022837"/>
    </source>
</evidence>
<organism evidence="9 10">
    <name type="scientific">Acipenser ruthenus</name>
    <name type="common">Sterlet sturgeon</name>
    <dbReference type="NCBI Taxonomy" id="7906"/>
    <lineage>
        <taxon>Eukaryota</taxon>
        <taxon>Metazoa</taxon>
        <taxon>Chordata</taxon>
        <taxon>Craniata</taxon>
        <taxon>Vertebrata</taxon>
        <taxon>Euteleostomi</taxon>
        <taxon>Actinopterygii</taxon>
        <taxon>Chondrostei</taxon>
        <taxon>Acipenseriformes</taxon>
        <taxon>Acipenseridae</taxon>
        <taxon>Acipenser</taxon>
    </lineage>
</organism>
<feature type="region of interest" description="Disordered" evidence="7">
    <location>
        <begin position="52"/>
        <end position="111"/>
    </location>
</feature>
<feature type="region of interest" description="Disordered" evidence="7">
    <location>
        <begin position="123"/>
        <end position="145"/>
    </location>
</feature>
<evidence type="ECO:0000256" key="6">
    <source>
        <dbReference type="PROSITE-ProRule" id="PRU00634"/>
    </source>
</evidence>
<feature type="compositionally biased region" description="Acidic residues" evidence="7">
    <location>
        <begin position="69"/>
        <end position="86"/>
    </location>
</feature>
<feature type="repeat" description="TSP type-3" evidence="6">
    <location>
        <begin position="128"/>
        <end position="163"/>
    </location>
</feature>
<accession>A0A444UZF5</accession>
<keyword evidence="5" id="KW-0325">Glycoprotein</keyword>
<feature type="repeat" description="TSP type-3" evidence="6">
    <location>
        <begin position="69"/>
        <end position="104"/>
    </location>
</feature>
<dbReference type="GO" id="GO:0005509">
    <property type="term" value="F:calcium ion binding"/>
    <property type="evidence" value="ECO:0007669"/>
    <property type="project" value="UniProtKB-UniRule"/>
</dbReference>
<dbReference type="InterPro" id="IPR028974">
    <property type="entry name" value="TSP_type-3_rpt"/>
</dbReference>
<comment type="caution">
    <text evidence="9">The sequence shown here is derived from an EMBL/GenBank/DDBJ whole genome shotgun (WGS) entry which is preliminary data.</text>
</comment>
<dbReference type="Gene3D" id="2.60.120.200">
    <property type="match status" value="1"/>
</dbReference>
<evidence type="ECO:0000259" key="8">
    <source>
        <dbReference type="PROSITE" id="PS51236"/>
    </source>
</evidence>
<dbReference type="FunFam" id="4.10.1080.10:FF:000002">
    <property type="entry name" value="Thrombospondin 3"/>
    <property type="match status" value="1"/>
</dbReference>
<protein>
    <submittedName>
        <fullName evidence="9">Thrombospondin-3b</fullName>
    </submittedName>
</protein>
<keyword evidence="3" id="KW-0677">Repeat</keyword>
<evidence type="ECO:0000313" key="10">
    <source>
        <dbReference type="Proteomes" id="UP000289886"/>
    </source>
</evidence>
<dbReference type="Gene3D" id="4.10.1080.10">
    <property type="entry name" value="TSP type-3 repeat"/>
    <property type="match status" value="1"/>
</dbReference>
<dbReference type="AlphaFoldDB" id="A0A444UZF5"/>
<feature type="compositionally biased region" description="Basic and acidic residues" evidence="7">
    <location>
        <begin position="87"/>
        <end position="96"/>
    </location>
</feature>
<dbReference type="InterPro" id="IPR003367">
    <property type="entry name" value="Thrombospondin_3-like_rpt"/>
</dbReference>
<keyword evidence="1" id="KW-0245">EGF-like domain</keyword>
<dbReference type="InterPro" id="IPR013320">
    <property type="entry name" value="ConA-like_dom_sf"/>
</dbReference>
<dbReference type="EMBL" id="SCEB01004411">
    <property type="protein sequence ID" value="RXM93565.1"/>
    <property type="molecule type" value="Genomic_DNA"/>
</dbReference>
<dbReference type="Pfam" id="PF05735">
    <property type="entry name" value="TSP_C"/>
    <property type="match status" value="1"/>
</dbReference>
<proteinExistence type="predicted"/>
<dbReference type="Pfam" id="PF02412">
    <property type="entry name" value="TSP_3"/>
    <property type="match status" value="3"/>
</dbReference>
<evidence type="ECO:0000256" key="3">
    <source>
        <dbReference type="ARBA" id="ARBA00022737"/>
    </source>
</evidence>
<dbReference type="InterPro" id="IPR017897">
    <property type="entry name" value="Thrombospondin_3_rpt"/>
</dbReference>
<keyword evidence="4 6" id="KW-0106">Calcium</keyword>
<dbReference type="SUPFAM" id="SSF49899">
    <property type="entry name" value="Concanavalin A-like lectins/glucanases"/>
    <property type="match status" value="1"/>
</dbReference>
<dbReference type="SUPFAM" id="SSF103647">
    <property type="entry name" value="TSP type-3 repeat"/>
    <property type="match status" value="2"/>
</dbReference>
<dbReference type="PROSITE" id="PS51236">
    <property type="entry name" value="TSP_CTER"/>
    <property type="match status" value="1"/>
</dbReference>
<dbReference type="GO" id="GO:0007155">
    <property type="term" value="P:cell adhesion"/>
    <property type="evidence" value="ECO:0007669"/>
    <property type="project" value="InterPro"/>
</dbReference>
<evidence type="ECO:0000256" key="7">
    <source>
        <dbReference type="SAM" id="MobiDB-lite"/>
    </source>
</evidence>
<evidence type="ECO:0000313" key="9">
    <source>
        <dbReference type="EMBL" id="RXM93565.1"/>
    </source>
</evidence>
<keyword evidence="2" id="KW-0732">Signal</keyword>
<evidence type="ECO:0000256" key="2">
    <source>
        <dbReference type="ARBA" id="ARBA00022729"/>
    </source>
</evidence>
<dbReference type="PANTHER" id="PTHR10199:SF89">
    <property type="entry name" value="THROMBOSPONDIN-3"/>
    <property type="match status" value="1"/>
</dbReference>